<proteinExistence type="inferred from homology"/>
<organism evidence="3 4">
    <name type="scientific">Marchantia polymorpha subsp. ruderalis</name>
    <dbReference type="NCBI Taxonomy" id="1480154"/>
    <lineage>
        <taxon>Eukaryota</taxon>
        <taxon>Viridiplantae</taxon>
        <taxon>Streptophyta</taxon>
        <taxon>Embryophyta</taxon>
        <taxon>Marchantiophyta</taxon>
        <taxon>Marchantiopsida</taxon>
        <taxon>Marchantiidae</taxon>
        <taxon>Marchantiales</taxon>
        <taxon>Marchantiaceae</taxon>
        <taxon>Marchantia</taxon>
    </lineage>
</organism>
<dbReference type="InterPro" id="IPR001087">
    <property type="entry name" value="GDSL"/>
</dbReference>
<sequence>METTRASLWPSWRVLLAAISVTAILEPVPALGLCECLTGFECPTGFFNFGDSLTDTGNNANAFPVLLNYELPPYGENFFRKPSKRVTNGRVVPDFFSLAFRKALLQPYTQVGAFDYRHGVNFAASGATASTDQTHTPFYLSFQIAQFVLFKQTTEAQTRQSQCFPWDLRLPRSDVFQKALYTIEIGGNDMIYASIAKRSPSFILNVTIPGAMKNYADGVKTLYKHGARRFLFFLVPNAGCATIIVTLFGEHAELDDMGCVKAVNEVDQAYNAALRSTVEILRAECPDASMDIFDYYAANLEILKNPVEYVQDEGISVDDSCVTGFNPSLTKTACCGAPGVGPFNYNPSKACGLHGSSKCANPEEHVNWDGVHFTEAFYRLIAMFALSGKFTDFGIDYSSRCHLDYSLFGTSVTYEEAYPGSCKVALDREPSSVPSHSGTFAL</sequence>
<protein>
    <recommendedName>
        <fullName evidence="5">GDSL esterase/lipase</fullName>
    </recommendedName>
</protein>
<accession>A0A176VSV5</accession>
<evidence type="ECO:0008006" key="5">
    <source>
        <dbReference type="Google" id="ProtNLM"/>
    </source>
</evidence>
<keyword evidence="4" id="KW-1185">Reference proteome</keyword>
<dbReference type="Proteomes" id="UP000077202">
    <property type="component" value="Unassembled WGS sequence"/>
</dbReference>
<dbReference type="InterPro" id="IPR036514">
    <property type="entry name" value="SGNH_hydro_sf"/>
</dbReference>
<dbReference type="SUPFAM" id="SSF52266">
    <property type="entry name" value="SGNH hydrolase"/>
    <property type="match status" value="1"/>
</dbReference>
<dbReference type="AlphaFoldDB" id="A0A176VSV5"/>
<gene>
    <name evidence="3" type="ORF">AXG93_1217s1110</name>
</gene>
<dbReference type="PANTHER" id="PTHR22835:SF659">
    <property type="entry name" value="GDSL LIPASE_ACYLHYDROLASE, PUTATIVE (AFU_ORTHOLOGUE AFUA_2G00510)-RELATED"/>
    <property type="match status" value="1"/>
</dbReference>
<keyword evidence="2" id="KW-0732">Signal</keyword>
<evidence type="ECO:0000313" key="4">
    <source>
        <dbReference type="Proteomes" id="UP000077202"/>
    </source>
</evidence>
<evidence type="ECO:0000313" key="3">
    <source>
        <dbReference type="EMBL" id="OAE23899.1"/>
    </source>
</evidence>
<reference evidence="3" key="1">
    <citation type="submission" date="2016-03" db="EMBL/GenBank/DDBJ databases">
        <title>Mechanisms controlling the formation of the plant cell surface in tip-growing cells are functionally conserved among land plants.</title>
        <authorList>
            <person name="Honkanen S."/>
            <person name="Jones V.A."/>
            <person name="Morieri G."/>
            <person name="Champion C."/>
            <person name="Hetherington A.J."/>
            <person name="Kelly S."/>
            <person name="Saint-Marcoux D."/>
            <person name="Proust H."/>
            <person name="Prescott H."/>
            <person name="Dolan L."/>
        </authorList>
    </citation>
    <scope>NUCLEOTIDE SEQUENCE [LARGE SCALE GENOMIC DNA]</scope>
    <source>
        <tissue evidence="3">Whole gametophyte</tissue>
    </source>
</reference>
<dbReference type="Pfam" id="PF00657">
    <property type="entry name" value="Lipase_GDSL"/>
    <property type="match status" value="1"/>
</dbReference>
<dbReference type="EMBL" id="LVLJ01002730">
    <property type="protein sequence ID" value="OAE23899.1"/>
    <property type="molecule type" value="Genomic_DNA"/>
</dbReference>
<comment type="similarity">
    <text evidence="1">Belongs to the 'GDSL' lipolytic enzyme family.</text>
</comment>
<name>A0A176VSV5_MARPO</name>
<dbReference type="Gene3D" id="3.40.50.1110">
    <property type="entry name" value="SGNH hydrolase"/>
    <property type="match status" value="1"/>
</dbReference>
<feature type="signal peptide" evidence="2">
    <location>
        <begin position="1"/>
        <end position="30"/>
    </location>
</feature>
<dbReference type="GO" id="GO:0016788">
    <property type="term" value="F:hydrolase activity, acting on ester bonds"/>
    <property type="evidence" value="ECO:0007669"/>
    <property type="project" value="InterPro"/>
</dbReference>
<dbReference type="PANTHER" id="PTHR22835">
    <property type="entry name" value="ZINC FINGER FYVE DOMAIN CONTAINING PROTEIN"/>
    <property type="match status" value="1"/>
</dbReference>
<feature type="chain" id="PRO_5008052026" description="GDSL esterase/lipase" evidence="2">
    <location>
        <begin position="31"/>
        <end position="442"/>
    </location>
</feature>
<evidence type="ECO:0000256" key="2">
    <source>
        <dbReference type="SAM" id="SignalP"/>
    </source>
</evidence>
<evidence type="ECO:0000256" key="1">
    <source>
        <dbReference type="ARBA" id="ARBA00008668"/>
    </source>
</evidence>
<comment type="caution">
    <text evidence="3">The sequence shown here is derived from an EMBL/GenBank/DDBJ whole genome shotgun (WGS) entry which is preliminary data.</text>
</comment>